<feature type="chain" id="PRO_5043679057" description="Lipoprotein" evidence="1">
    <location>
        <begin position="20"/>
        <end position="244"/>
    </location>
</feature>
<keyword evidence="1" id="KW-0732">Signal</keyword>
<evidence type="ECO:0000256" key="1">
    <source>
        <dbReference type="SAM" id="SignalP"/>
    </source>
</evidence>
<keyword evidence="3" id="KW-1185">Reference proteome</keyword>
<evidence type="ECO:0008006" key="4">
    <source>
        <dbReference type="Google" id="ProtNLM"/>
    </source>
</evidence>
<name>A0AAW9R484_9GAMM</name>
<organism evidence="2 3">
    <name type="scientific">Denitratimonas tolerans</name>
    <dbReference type="NCBI Taxonomy" id="1338420"/>
    <lineage>
        <taxon>Bacteria</taxon>
        <taxon>Pseudomonadati</taxon>
        <taxon>Pseudomonadota</taxon>
        <taxon>Gammaproteobacteria</taxon>
        <taxon>Lysobacterales</taxon>
        <taxon>Lysobacteraceae</taxon>
        <taxon>Denitratimonas</taxon>
    </lineage>
</organism>
<dbReference type="EMBL" id="JBBDHC010000006">
    <property type="protein sequence ID" value="MEJ1249232.1"/>
    <property type="molecule type" value="Genomic_DNA"/>
</dbReference>
<evidence type="ECO:0000313" key="2">
    <source>
        <dbReference type="EMBL" id="MEJ1249232.1"/>
    </source>
</evidence>
<comment type="caution">
    <text evidence="2">The sequence shown here is derived from an EMBL/GenBank/DDBJ whole genome shotgun (WGS) entry which is preliminary data.</text>
</comment>
<dbReference type="AlphaFoldDB" id="A0AAW9R484"/>
<accession>A0AAW9R484</accession>
<dbReference type="Proteomes" id="UP001364472">
    <property type="component" value="Unassembled WGS sequence"/>
</dbReference>
<evidence type="ECO:0000313" key="3">
    <source>
        <dbReference type="Proteomes" id="UP001364472"/>
    </source>
</evidence>
<reference evidence="2 3" key="1">
    <citation type="journal article" date="2016" name="Antonie Van Leeuwenhoek">
        <title>Denitratimonas tolerans gen. nov., sp. nov., a denitrifying bacterium isolated from a bioreactor for tannery wastewater treatment.</title>
        <authorList>
            <person name="Han S.I."/>
            <person name="Kim J.O."/>
            <person name="Lee Y.R."/>
            <person name="Ekpeghere K.I."/>
            <person name="Koh S.C."/>
            <person name="Whang K.S."/>
        </authorList>
    </citation>
    <scope>NUCLEOTIDE SEQUENCE [LARGE SCALE GENOMIC DNA]</scope>
    <source>
        <strain evidence="2 3">KACC 17565</strain>
    </source>
</reference>
<feature type="signal peptide" evidence="1">
    <location>
        <begin position="1"/>
        <end position="19"/>
    </location>
</feature>
<proteinExistence type="predicted"/>
<dbReference type="RefSeq" id="WP_337334945.1">
    <property type="nucleotide sequence ID" value="NZ_JBBDHC010000006.1"/>
</dbReference>
<protein>
    <recommendedName>
        <fullName evidence="4">Lipoprotein</fullName>
    </recommendedName>
</protein>
<gene>
    <name evidence="2" type="ORF">WB794_06040</name>
</gene>
<sequence length="244" mass="26805">MKIRSIMLAFTACAFVCLAACDGVPDEAEKQAVQQARIEAAAQKQLENYHQLKATGRADLALNIADHVLRNFPQTQAAAAIRPDVDALRAQVSDERRMQQLKALWVYHDENDAEAGGRVRSAYIFAKDLLGPAENGEPAPRGRLVLRRHPQWGDDVYLLSERGPFTCTSPCRLVVHFDGAAPRTVDGEIPETGEHAIFVKDFSHFAANLPGAQVVRIETTLKEAGPVTMEFEVGGYDPQTIGTR</sequence>